<dbReference type="AlphaFoldDB" id="A0A1B6H6T2"/>
<feature type="non-terminal residue" evidence="2">
    <location>
        <position position="1"/>
    </location>
</feature>
<protein>
    <submittedName>
        <fullName evidence="2">Uncharacterized protein</fullName>
    </submittedName>
</protein>
<sequence>YDDRIFNDFDSTEYSAGEPEDEGGAVEVSSCSDSMEMTESEMLCAVQMKRMGEDEFQEATVDRYAVDSDDIVLPSEKRPVRLREARVERKKQEALGRKKARALRRANKAMREIVVEEEEEEAVVYRKVFKSAYKKERARRRLV</sequence>
<proteinExistence type="predicted"/>
<dbReference type="EMBL" id="GECU01037279">
    <property type="protein sequence ID" value="JAS70427.1"/>
    <property type="molecule type" value="Transcribed_RNA"/>
</dbReference>
<reference evidence="2" key="1">
    <citation type="submission" date="2015-11" db="EMBL/GenBank/DDBJ databases">
        <title>De novo transcriptome assembly of four potential Pierce s Disease insect vectors from Arizona vineyards.</title>
        <authorList>
            <person name="Tassone E.E."/>
        </authorList>
    </citation>
    <scope>NUCLEOTIDE SEQUENCE</scope>
</reference>
<feature type="region of interest" description="Disordered" evidence="1">
    <location>
        <begin position="1"/>
        <end position="27"/>
    </location>
</feature>
<evidence type="ECO:0000256" key="1">
    <source>
        <dbReference type="SAM" id="MobiDB-lite"/>
    </source>
</evidence>
<organism evidence="2">
    <name type="scientific">Homalodisca liturata</name>
    <dbReference type="NCBI Taxonomy" id="320908"/>
    <lineage>
        <taxon>Eukaryota</taxon>
        <taxon>Metazoa</taxon>
        <taxon>Ecdysozoa</taxon>
        <taxon>Arthropoda</taxon>
        <taxon>Hexapoda</taxon>
        <taxon>Insecta</taxon>
        <taxon>Pterygota</taxon>
        <taxon>Neoptera</taxon>
        <taxon>Paraneoptera</taxon>
        <taxon>Hemiptera</taxon>
        <taxon>Auchenorrhyncha</taxon>
        <taxon>Membracoidea</taxon>
        <taxon>Cicadellidae</taxon>
        <taxon>Cicadellinae</taxon>
        <taxon>Proconiini</taxon>
        <taxon>Homalodisca</taxon>
    </lineage>
</organism>
<gene>
    <name evidence="2" type="ORF">g.59369</name>
</gene>
<evidence type="ECO:0000313" key="2">
    <source>
        <dbReference type="EMBL" id="JAS70427.1"/>
    </source>
</evidence>
<name>A0A1B6H6T2_9HEMI</name>
<feature type="non-terminal residue" evidence="2">
    <location>
        <position position="143"/>
    </location>
</feature>
<accession>A0A1B6H6T2</accession>